<evidence type="ECO:0000256" key="1">
    <source>
        <dbReference type="ARBA" id="ARBA00004496"/>
    </source>
</evidence>
<feature type="binding site" evidence="10">
    <location>
        <position position="14"/>
    </location>
    <ligand>
        <name>Mg(2+)</name>
        <dbReference type="ChEBI" id="CHEBI:18420"/>
    </ligand>
</feature>
<comment type="cofactor">
    <cofactor evidence="10">
        <name>Zn(2+)</name>
        <dbReference type="ChEBI" id="CHEBI:29105"/>
    </cofactor>
</comment>
<dbReference type="RefSeq" id="WP_058592700.1">
    <property type="nucleotide sequence ID" value="NZ_LDRK01000005.1"/>
</dbReference>
<dbReference type="Proteomes" id="UP000070810">
    <property type="component" value="Unassembled WGS sequence"/>
</dbReference>
<comment type="cofactor">
    <cofactor evidence="10">
        <name>Mg(2+)</name>
        <dbReference type="ChEBI" id="CHEBI:18420"/>
    </cofactor>
</comment>
<evidence type="ECO:0000256" key="9">
    <source>
        <dbReference type="PIRSR" id="PIRSR004682-3"/>
    </source>
</evidence>
<feature type="binding site" evidence="10">
    <location>
        <position position="128"/>
    </location>
    <ligand>
        <name>Mg(2+)</name>
        <dbReference type="ChEBI" id="CHEBI:18420"/>
    </ligand>
</feature>
<feature type="binding site" evidence="10">
    <location>
        <position position="99"/>
    </location>
    <ligand>
        <name>Zn(2+)</name>
        <dbReference type="ChEBI" id="CHEBI:29105"/>
    </ligand>
</feature>
<dbReference type="SUPFAM" id="SSF56784">
    <property type="entry name" value="HAD-like"/>
    <property type="match status" value="1"/>
</dbReference>
<dbReference type="EC" id="3.1.3.-" evidence="7"/>
<keyword evidence="3 10" id="KW-0479">Metal-binding</keyword>
<feature type="site" description="Stabilizes the phosphoryl group" evidence="9">
    <location>
        <position position="103"/>
    </location>
</feature>
<dbReference type="PANTHER" id="PTHR42891:SF1">
    <property type="entry name" value="D-GLYCERO-BETA-D-MANNO-HEPTOSE-1,7-BISPHOSPHATE 7-PHOSPHATASE"/>
    <property type="match status" value="1"/>
</dbReference>
<dbReference type="NCBIfam" id="TIGR01662">
    <property type="entry name" value="HAD-SF-IIIA"/>
    <property type="match status" value="1"/>
</dbReference>
<dbReference type="InterPro" id="IPR036412">
    <property type="entry name" value="HAD-like_sf"/>
</dbReference>
<dbReference type="Gene3D" id="3.40.50.1000">
    <property type="entry name" value="HAD superfamily/HAD-like"/>
    <property type="match status" value="1"/>
</dbReference>
<dbReference type="GO" id="GO:0005737">
    <property type="term" value="C:cytoplasm"/>
    <property type="evidence" value="ECO:0007669"/>
    <property type="project" value="UniProtKB-SubCell"/>
</dbReference>
<feature type="site" description="Stabilizes the phosphoryl group" evidence="9">
    <location>
        <position position="56"/>
    </location>
</feature>
<dbReference type="InterPro" id="IPR006439">
    <property type="entry name" value="HAD-SF_hydro_IA"/>
</dbReference>
<keyword evidence="12" id="KW-1185">Reference proteome</keyword>
<feature type="binding site" evidence="10">
    <location>
        <position position="93"/>
    </location>
    <ligand>
        <name>Zn(2+)</name>
        <dbReference type="ChEBI" id="CHEBI:29105"/>
    </ligand>
</feature>
<dbReference type="PATRIC" id="fig|1079994.3.peg.1897"/>
<name>A0A147ESD9_9MICO</name>
<evidence type="ECO:0000256" key="8">
    <source>
        <dbReference type="PIRSR" id="PIRSR004682-1"/>
    </source>
</evidence>
<feature type="binding site" evidence="10">
    <location>
        <position position="16"/>
    </location>
    <ligand>
        <name>Mg(2+)</name>
        <dbReference type="ChEBI" id="CHEBI:18420"/>
    </ligand>
</feature>
<organism evidence="11 12">
    <name type="scientific">Leucobacter chromiiresistens</name>
    <dbReference type="NCBI Taxonomy" id="1079994"/>
    <lineage>
        <taxon>Bacteria</taxon>
        <taxon>Bacillati</taxon>
        <taxon>Actinomycetota</taxon>
        <taxon>Actinomycetes</taxon>
        <taxon>Micrococcales</taxon>
        <taxon>Microbacteriaceae</taxon>
        <taxon>Leucobacter</taxon>
    </lineage>
</organism>
<dbReference type="AlphaFoldDB" id="A0A147ESD9"/>
<evidence type="ECO:0000256" key="2">
    <source>
        <dbReference type="ARBA" id="ARBA00022490"/>
    </source>
</evidence>
<keyword evidence="4 7" id="KW-0378">Hydrolase</keyword>
<evidence type="ECO:0000313" key="12">
    <source>
        <dbReference type="Proteomes" id="UP000070810"/>
    </source>
</evidence>
<reference evidence="11 12" key="1">
    <citation type="journal article" date="2016" name="Front. Microbiol.">
        <title>Genomic Resource of Rice Seed Associated Bacteria.</title>
        <authorList>
            <person name="Midha S."/>
            <person name="Bansal K."/>
            <person name="Sharma S."/>
            <person name="Kumar N."/>
            <person name="Patil P.P."/>
            <person name="Chaudhry V."/>
            <person name="Patil P.B."/>
        </authorList>
    </citation>
    <scope>NUCLEOTIDE SEQUENCE [LARGE SCALE GENOMIC DNA]</scope>
    <source>
        <strain evidence="11 12">NS354</strain>
    </source>
</reference>
<dbReference type="NCBIfam" id="TIGR01656">
    <property type="entry name" value="Histidinol-ppas"/>
    <property type="match status" value="1"/>
</dbReference>
<evidence type="ECO:0000313" key="11">
    <source>
        <dbReference type="EMBL" id="KTR87333.1"/>
    </source>
</evidence>
<proteinExistence type="inferred from homology"/>
<keyword evidence="2 7" id="KW-0963">Cytoplasm</keyword>
<feature type="site" description="Contributes to substrate recognition" evidence="9">
    <location>
        <position position="102"/>
    </location>
</feature>
<dbReference type="GO" id="GO:0016791">
    <property type="term" value="F:phosphatase activity"/>
    <property type="evidence" value="ECO:0007669"/>
    <property type="project" value="InterPro"/>
</dbReference>
<evidence type="ECO:0000256" key="6">
    <source>
        <dbReference type="ARBA" id="ARBA00031828"/>
    </source>
</evidence>
<evidence type="ECO:0000256" key="3">
    <source>
        <dbReference type="ARBA" id="ARBA00022723"/>
    </source>
</evidence>
<dbReference type="PANTHER" id="PTHR42891">
    <property type="entry name" value="D-GLYCERO-BETA-D-MANNO-HEPTOSE-1,7-BISPHOSPHATE 7-PHOSPHATASE"/>
    <property type="match status" value="1"/>
</dbReference>
<keyword evidence="5 7" id="KW-0119">Carbohydrate metabolism</keyword>
<evidence type="ECO:0000256" key="7">
    <source>
        <dbReference type="PIRNR" id="PIRNR004682"/>
    </source>
</evidence>
<accession>A0A147ESD9</accession>
<feature type="active site" description="Nucleophile" evidence="8">
    <location>
        <position position="14"/>
    </location>
</feature>
<sequence length="187" mass="19570">MTEPSPPVHAVLFDRDDTLIVDVPYNGDPDAVEAMPDARAAVDRVRAAGIPIGVISNQSGIARGLLTHEQVRRVNERVEQLLGPFDLWRVCPHAPRDGCECRKPRPGMILSAARELDVAPANVVMIGDIGADVDAAEAAGARGILVPTRLTLAQERADATTVAATIAEAVAIALGDEAGGDEAGGDR</sequence>
<gene>
    <name evidence="11" type="ORF">NS354_00645</name>
</gene>
<dbReference type="GO" id="GO:0005975">
    <property type="term" value="P:carbohydrate metabolic process"/>
    <property type="evidence" value="ECO:0007669"/>
    <property type="project" value="InterPro"/>
</dbReference>
<feature type="binding site" evidence="10">
    <location>
        <position position="91"/>
    </location>
    <ligand>
        <name>Zn(2+)</name>
        <dbReference type="ChEBI" id="CHEBI:29105"/>
    </ligand>
</feature>
<dbReference type="InterPro" id="IPR006543">
    <property type="entry name" value="Histidinol-phos"/>
</dbReference>
<comment type="caution">
    <text evidence="11">The sequence shown here is derived from an EMBL/GenBank/DDBJ whole genome shotgun (WGS) entry which is preliminary data.</text>
</comment>
<evidence type="ECO:0000256" key="10">
    <source>
        <dbReference type="PIRSR" id="PIRSR004682-4"/>
    </source>
</evidence>
<keyword evidence="10" id="KW-0460">Magnesium</keyword>
<evidence type="ECO:0000256" key="5">
    <source>
        <dbReference type="ARBA" id="ARBA00023277"/>
    </source>
</evidence>
<dbReference type="CDD" id="cd07503">
    <property type="entry name" value="HAD_HisB-N"/>
    <property type="match status" value="1"/>
</dbReference>
<dbReference type="InterPro" id="IPR006549">
    <property type="entry name" value="HAD-SF_hydro_IIIA"/>
</dbReference>
<dbReference type="EMBL" id="LDRK01000005">
    <property type="protein sequence ID" value="KTR87333.1"/>
    <property type="molecule type" value="Genomic_DNA"/>
</dbReference>
<dbReference type="NCBIfam" id="TIGR01549">
    <property type="entry name" value="HAD-SF-IA-v1"/>
    <property type="match status" value="1"/>
</dbReference>
<feature type="binding site" evidence="10">
    <location>
        <position position="101"/>
    </location>
    <ligand>
        <name>Zn(2+)</name>
        <dbReference type="ChEBI" id="CHEBI:29105"/>
    </ligand>
</feature>
<dbReference type="Pfam" id="PF13242">
    <property type="entry name" value="Hydrolase_like"/>
    <property type="match status" value="1"/>
</dbReference>
<dbReference type="PIRSF" id="PIRSF004682">
    <property type="entry name" value="GmhB"/>
    <property type="match status" value="1"/>
</dbReference>
<keyword evidence="10" id="KW-0862">Zinc</keyword>
<dbReference type="InterPro" id="IPR004446">
    <property type="entry name" value="Heptose_bisP_phosphatase"/>
</dbReference>
<dbReference type="InterPro" id="IPR023214">
    <property type="entry name" value="HAD_sf"/>
</dbReference>
<dbReference type="GO" id="GO:0046872">
    <property type="term" value="F:metal ion binding"/>
    <property type="evidence" value="ECO:0007669"/>
    <property type="project" value="UniProtKB-KW"/>
</dbReference>
<protein>
    <recommendedName>
        <fullName evidence="6 7">D,D-heptose 1,7-bisphosphate phosphatase</fullName>
        <ecNumber evidence="7">3.1.3.-</ecNumber>
    </recommendedName>
</protein>
<evidence type="ECO:0000256" key="4">
    <source>
        <dbReference type="ARBA" id="ARBA00022801"/>
    </source>
</evidence>
<feature type="active site" description="Proton donor" evidence="8">
    <location>
        <position position="16"/>
    </location>
</feature>
<comment type="similarity">
    <text evidence="7">Belongs to the gmhB family.</text>
</comment>
<comment type="subcellular location">
    <subcellularLocation>
        <location evidence="1 7">Cytoplasm</location>
    </subcellularLocation>
</comment>